<reference evidence="2 3" key="1">
    <citation type="submission" date="2016-06" db="EMBL/GenBank/DDBJ databases">
        <title>Comparative genomics of the ectomycorrhizal sister species Rhizopogon vinicolor and Rhizopogon vesiculosus (Basidiomycota: Boletales) reveals a divergence of the mating type B locus.</title>
        <authorList>
            <consortium name="DOE Joint Genome Institute"/>
            <person name="Mujic A.B."/>
            <person name="Kuo A."/>
            <person name="Tritt A."/>
            <person name="Lipzen A."/>
            <person name="Chen C."/>
            <person name="Johnson J."/>
            <person name="Sharma A."/>
            <person name="Barry K."/>
            <person name="Grigoriev I.V."/>
            <person name="Spatafora J.W."/>
        </authorList>
    </citation>
    <scope>NUCLEOTIDE SEQUENCE [LARGE SCALE GENOMIC DNA]</scope>
    <source>
        <strain evidence="2 3">AM-OR11-026</strain>
    </source>
</reference>
<name>A0A1B7MQK2_9AGAM</name>
<evidence type="ECO:0008006" key="4">
    <source>
        <dbReference type="Google" id="ProtNLM"/>
    </source>
</evidence>
<evidence type="ECO:0000256" key="1">
    <source>
        <dbReference type="SAM" id="SignalP"/>
    </source>
</evidence>
<accession>A0A1B7MQK2</accession>
<evidence type="ECO:0000313" key="3">
    <source>
        <dbReference type="Proteomes" id="UP000092154"/>
    </source>
</evidence>
<dbReference type="EMBL" id="KV448557">
    <property type="protein sequence ID" value="OAX34884.1"/>
    <property type="molecule type" value="Genomic_DNA"/>
</dbReference>
<proteinExistence type="predicted"/>
<dbReference type="InParanoid" id="A0A1B7MQK2"/>
<keyword evidence="1" id="KW-0732">Signal</keyword>
<evidence type="ECO:0000313" key="2">
    <source>
        <dbReference type="EMBL" id="OAX34884.1"/>
    </source>
</evidence>
<dbReference type="AlphaFoldDB" id="A0A1B7MQK2"/>
<protein>
    <recommendedName>
        <fullName evidence="4">CBM1 domain-containing protein</fullName>
    </recommendedName>
</protein>
<feature type="chain" id="PRO_5008597487" description="CBM1 domain-containing protein" evidence="1">
    <location>
        <begin position="20"/>
        <end position="79"/>
    </location>
</feature>
<gene>
    <name evidence="2" type="ORF">K503DRAFT_412903</name>
</gene>
<dbReference type="Proteomes" id="UP000092154">
    <property type="component" value="Unassembled WGS sequence"/>
</dbReference>
<feature type="signal peptide" evidence="1">
    <location>
        <begin position="1"/>
        <end position="19"/>
    </location>
</feature>
<organism evidence="2 3">
    <name type="scientific">Rhizopogon vinicolor AM-OR11-026</name>
    <dbReference type="NCBI Taxonomy" id="1314800"/>
    <lineage>
        <taxon>Eukaryota</taxon>
        <taxon>Fungi</taxon>
        <taxon>Dikarya</taxon>
        <taxon>Basidiomycota</taxon>
        <taxon>Agaricomycotina</taxon>
        <taxon>Agaricomycetes</taxon>
        <taxon>Agaricomycetidae</taxon>
        <taxon>Boletales</taxon>
        <taxon>Suillineae</taxon>
        <taxon>Rhizopogonaceae</taxon>
        <taxon>Rhizopogon</taxon>
    </lineage>
</organism>
<sequence length="79" mass="8661">MKFISLAAIIMSVAVITGADDPGIIGHPCAQAGKGECGSLPNYNDGHWFLFVCGPDYTITTYWDCDNDCWFDGPYARCY</sequence>
<keyword evidence="3" id="KW-1185">Reference proteome</keyword>